<dbReference type="InterPro" id="IPR005849">
    <property type="entry name" value="GalP_Utransf_N"/>
</dbReference>
<dbReference type="Proteomes" id="UP000503462">
    <property type="component" value="Chromosome 4"/>
</dbReference>
<feature type="binding site" description="in other chain" evidence="15">
    <location>
        <position position="200"/>
    </location>
    <ligand>
        <name>UDP-alpha-D-glucose</name>
        <dbReference type="ChEBI" id="CHEBI:58885"/>
        <note>ligand shared between dimeric partners</note>
    </ligand>
</feature>
<feature type="binding site" description="in other chain" evidence="15">
    <location>
        <begin position="191"/>
        <end position="193"/>
    </location>
    <ligand>
        <name>UDP-alpha-D-glucose</name>
        <dbReference type="ChEBI" id="CHEBI:58885"/>
        <note>ligand shared between dimeric partners</note>
    </ligand>
</feature>
<evidence type="ECO:0000256" key="5">
    <source>
        <dbReference type="ARBA" id="ARBA00012384"/>
    </source>
</evidence>
<dbReference type="InterPro" id="IPR036265">
    <property type="entry name" value="HIT-like_sf"/>
</dbReference>
<feature type="binding site" evidence="16">
    <location>
        <position position="55"/>
    </location>
    <ligand>
        <name>Zn(2+)</name>
        <dbReference type="ChEBI" id="CHEBI:29105"/>
    </ligand>
</feature>
<organism evidence="21 22">
    <name type="scientific">Peltaster fructicola</name>
    <dbReference type="NCBI Taxonomy" id="286661"/>
    <lineage>
        <taxon>Eukaryota</taxon>
        <taxon>Fungi</taxon>
        <taxon>Dikarya</taxon>
        <taxon>Ascomycota</taxon>
        <taxon>Pezizomycotina</taxon>
        <taxon>Dothideomycetes</taxon>
        <taxon>Dothideomycetes incertae sedis</taxon>
        <taxon>Peltaster</taxon>
    </lineage>
</organism>
<feature type="binding site" evidence="17">
    <location>
        <position position="333"/>
    </location>
    <ligand>
        <name>Fe cation</name>
        <dbReference type="ChEBI" id="CHEBI:24875"/>
    </ligand>
</feature>
<dbReference type="NCBIfam" id="TIGR00209">
    <property type="entry name" value="galT_1"/>
    <property type="match status" value="1"/>
</dbReference>
<dbReference type="GO" id="GO:0033499">
    <property type="term" value="P:galactose catabolic process via UDP-galactose, Leloir pathway"/>
    <property type="evidence" value="ECO:0007669"/>
    <property type="project" value="TreeGrafter"/>
</dbReference>
<evidence type="ECO:0000256" key="8">
    <source>
        <dbReference type="ARBA" id="ARBA00022695"/>
    </source>
</evidence>
<dbReference type="GO" id="GO:0005737">
    <property type="term" value="C:cytoplasm"/>
    <property type="evidence" value="ECO:0007669"/>
    <property type="project" value="TreeGrafter"/>
</dbReference>
<dbReference type="InterPro" id="IPR019779">
    <property type="entry name" value="GalP_UDPtransf1_His-AS"/>
</dbReference>
<evidence type="ECO:0000259" key="19">
    <source>
        <dbReference type="Pfam" id="PF01087"/>
    </source>
</evidence>
<gene>
    <name evidence="21" type="ORF">AMS68_006762</name>
</gene>
<evidence type="ECO:0000256" key="15">
    <source>
        <dbReference type="PIRSR" id="PIRSR000808-2"/>
    </source>
</evidence>
<dbReference type="EC" id="2.7.7.12" evidence="5 18"/>
<protein>
    <recommendedName>
        <fullName evidence="6 18">Galactose-1-phosphate uridylyltransferase</fullName>
        <ecNumber evidence="5 18">2.7.7.12</ecNumber>
    </recommendedName>
</protein>
<feature type="binding site" description="in other chain" evidence="15">
    <location>
        <position position="61"/>
    </location>
    <ligand>
        <name>UDP-alpha-D-glucose</name>
        <dbReference type="ChEBI" id="CHEBI:58885"/>
        <note>ligand shared between dimeric partners</note>
    </ligand>
</feature>
<feature type="binding site" evidence="17">
    <location>
        <position position="314"/>
    </location>
    <ligand>
        <name>Fe cation</name>
        <dbReference type="ChEBI" id="CHEBI:24875"/>
    </ligand>
</feature>
<comment type="cofactor">
    <cofactor evidence="17">
        <name>Fe cation</name>
        <dbReference type="ChEBI" id="CHEBI:24875"/>
    </cofactor>
    <text evidence="17">Binds 1 Fe cation per subunit.</text>
</comment>
<feature type="binding site" evidence="17">
    <location>
        <position position="214"/>
    </location>
    <ligand>
        <name>Fe cation</name>
        <dbReference type="ChEBI" id="CHEBI:24875"/>
    </ligand>
</feature>
<evidence type="ECO:0000256" key="7">
    <source>
        <dbReference type="ARBA" id="ARBA00022679"/>
    </source>
</evidence>
<evidence type="ECO:0000256" key="1">
    <source>
        <dbReference type="ARBA" id="ARBA00001107"/>
    </source>
</evidence>
<evidence type="ECO:0000256" key="14">
    <source>
        <dbReference type="PIRSR" id="PIRSR000808-1"/>
    </source>
</evidence>
<feature type="binding site" evidence="16">
    <location>
        <position position="121"/>
    </location>
    <ligand>
        <name>Zn(2+)</name>
        <dbReference type="ChEBI" id="CHEBI:29105"/>
    </ligand>
</feature>
<dbReference type="Pfam" id="PF02744">
    <property type="entry name" value="GalP_UDP_tr_C"/>
    <property type="match status" value="1"/>
</dbReference>
<dbReference type="FunFam" id="3.30.428.10:FF:000009">
    <property type="entry name" value="Galactose-1-phosphate uridylyltransferase"/>
    <property type="match status" value="1"/>
</dbReference>
<keyword evidence="10 16" id="KW-0862">Zinc</keyword>
<feature type="active site" description="Tele-UMP-histidine intermediate" evidence="14">
    <location>
        <position position="198"/>
    </location>
</feature>
<dbReference type="CDD" id="cd00608">
    <property type="entry name" value="GalT"/>
    <property type="match status" value="1"/>
</dbReference>
<evidence type="ECO:0000256" key="12">
    <source>
        <dbReference type="ARBA" id="ARBA00023144"/>
    </source>
</evidence>
<feature type="binding site" evidence="15">
    <location>
        <begin position="28"/>
        <end position="31"/>
    </location>
    <ligand>
        <name>UDP-alpha-D-glucose</name>
        <dbReference type="ChEBI" id="CHEBI:58885"/>
        <note>ligand shared between dimeric partners</note>
    </ligand>
</feature>
<comment type="cofactor">
    <cofactor evidence="16">
        <name>Zn(2+)</name>
        <dbReference type="ChEBI" id="CHEBI:29105"/>
    </cofactor>
    <text evidence="16">Binds 1 zinc ion per subunit.</text>
</comment>
<evidence type="ECO:0000256" key="2">
    <source>
        <dbReference type="ARBA" id="ARBA00004947"/>
    </source>
</evidence>
<evidence type="ECO:0000256" key="11">
    <source>
        <dbReference type="ARBA" id="ARBA00023004"/>
    </source>
</evidence>
<feature type="binding site" evidence="16">
    <location>
        <position position="196"/>
    </location>
    <ligand>
        <name>Zn(2+)</name>
        <dbReference type="ChEBI" id="CHEBI:29105"/>
    </ligand>
</feature>
<dbReference type="SUPFAM" id="SSF54197">
    <property type="entry name" value="HIT-like"/>
    <property type="match status" value="2"/>
</dbReference>
<evidence type="ECO:0000256" key="16">
    <source>
        <dbReference type="PIRSR" id="PIRSR000808-3"/>
    </source>
</evidence>
<dbReference type="OrthoDB" id="418412at2759"/>
<sequence length="382" mass="43874">MPDAILDDISHRRYNPLRASWVLVSPHRTKRPWQGQQESASKTELPTYDPKCYLCPGNKRAQGDVNPEYDSTFVFVNDYSAVREEQASYEPQAQDGSVESRLLQAKSVTGKCYVITFSPTHNLTLADMTPQEIQPVISAWTDIYLSHLDPRSPIAPTLNGYADRMHESIVETPKQQYRYMQIFENKGAAMGCSNPHPHGQVWTTTSLPEEPGIELESLKTYRNEHNGDHLLVDYAQLESTKGERTVFENASFWAGCPWWATWPFEVMVISKRHKRALPDFDEQEREDLAETLGEITRRYDNLFETSFPYSMGLHQAPLSGTPEEIESSHFHIHFYPPLLRSASVRKFLVGYEMMAEPQRDITPEQAAKRLRECGGELYRRNL</sequence>
<dbReference type="FunFam" id="3.30.428.10:FF:000001">
    <property type="entry name" value="Galactose-1-phosphate uridylyltransferase"/>
    <property type="match status" value="1"/>
</dbReference>
<dbReference type="PIRSF" id="PIRSF000808">
    <property type="entry name" value="GalT"/>
    <property type="match status" value="1"/>
</dbReference>
<accession>A0A6H0Y2V3</accession>
<reference evidence="21 22" key="1">
    <citation type="journal article" date="2016" name="Sci. Rep.">
        <title>Peltaster fructicola genome reveals evolution from an invasive phytopathogen to an ectophytic parasite.</title>
        <authorList>
            <person name="Xu C."/>
            <person name="Chen H."/>
            <person name="Gleason M.L."/>
            <person name="Xu J.R."/>
            <person name="Liu H."/>
            <person name="Zhang R."/>
            <person name="Sun G."/>
        </authorList>
    </citation>
    <scope>NUCLEOTIDE SEQUENCE [LARGE SCALE GENOMIC DNA]</scope>
    <source>
        <strain evidence="21 22">LNHT1506</strain>
    </source>
</reference>
<dbReference type="PANTHER" id="PTHR11943">
    <property type="entry name" value="GALACTOSE-1-PHOSPHATE URIDYLYLTRANSFERASE"/>
    <property type="match status" value="1"/>
</dbReference>
<evidence type="ECO:0000256" key="9">
    <source>
        <dbReference type="ARBA" id="ARBA00022723"/>
    </source>
</evidence>
<keyword evidence="22" id="KW-1185">Reference proteome</keyword>
<feature type="binding site" evidence="15">
    <location>
        <begin position="346"/>
        <end position="347"/>
    </location>
    <ligand>
        <name>UDP-alpha-D-glucose</name>
        <dbReference type="ChEBI" id="CHEBI:58885"/>
        <note>ligand shared between dimeric partners</note>
    </ligand>
</feature>
<feature type="binding site" description="in other chain" evidence="15">
    <location>
        <position position="185"/>
    </location>
    <ligand>
        <name>UDP-alpha-D-glucose</name>
        <dbReference type="ChEBI" id="CHEBI:58885"/>
        <note>ligand shared between dimeric partners</note>
    </ligand>
</feature>
<dbReference type="AlphaFoldDB" id="A0A6H0Y2V3"/>
<feature type="binding site" description="in other chain" evidence="15">
    <location>
        <position position="358"/>
    </location>
    <ligand>
        <name>UDP-alpha-D-glucose</name>
        <dbReference type="ChEBI" id="CHEBI:58885"/>
        <note>ligand shared between dimeric partners</note>
    </ligand>
</feature>
<evidence type="ECO:0000256" key="3">
    <source>
        <dbReference type="ARBA" id="ARBA00010951"/>
    </source>
</evidence>
<dbReference type="EMBL" id="CP051142">
    <property type="protein sequence ID" value="QIX01245.1"/>
    <property type="molecule type" value="Genomic_DNA"/>
</dbReference>
<feature type="binding site" description="in other chain" evidence="15">
    <location>
        <begin position="77"/>
        <end position="78"/>
    </location>
    <ligand>
        <name>UDP-alpha-D-glucose</name>
        <dbReference type="ChEBI" id="CHEBI:58885"/>
        <note>ligand shared between dimeric partners</note>
    </ligand>
</feature>
<keyword evidence="8 18" id="KW-0548">Nucleotidyltransferase</keyword>
<feature type="binding site" evidence="15">
    <location>
        <begin position="351"/>
        <end position="352"/>
    </location>
    <ligand>
        <name>UDP-alpha-D-glucose</name>
        <dbReference type="ChEBI" id="CHEBI:58885"/>
        <note>ligand shared between dimeric partners</note>
    </ligand>
</feature>
<dbReference type="GO" id="GO:0008108">
    <property type="term" value="F:UDP-glucose:hexose-1-phosphate uridylyltransferase activity"/>
    <property type="evidence" value="ECO:0007669"/>
    <property type="project" value="UniProtKB-EC"/>
</dbReference>
<proteinExistence type="inferred from homology"/>
<evidence type="ECO:0000313" key="21">
    <source>
        <dbReference type="EMBL" id="QIX01245.1"/>
    </source>
</evidence>
<evidence type="ECO:0000256" key="17">
    <source>
        <dbReference type="PIRSR" id="PIRSR000808-4"/>
    </source>
</evidence>
<comment type="similarity">
    <text evidence="3 18">Belongs to the galactose-1-phosphate uridylyltransferase type 1 family.</text>
</comment>
<comment type="subunit">
    <text evidence="4">Homodimer.</text>
</comment>
<dbReference type="PROSITE" id="PS00117">
    <property type="entry name" value="GAL_P_UDP_TRANSF_I"/>
    <property type="match status" value="1"/>
</dbReference>
<dbReference type="Pfam" id="PF01087">
    <property type="entry name" value="GalP_UDP_transf"/>
    <property type="match status" value="1"/>
</dbReference>
<evidence type="ECO:0000256" key="18">
    <source>
        <dbReference type="RuleBase" id="RU000506"/>
    </source>
</evidence>
<evidence type="ECO:0000256" key="10">
    <source>
        <dbReference type="ARBA" id="ARBA00022833"/>
    </source>
</evidence>
<evidence type="ECO:0000256" key="6">
    <source>
        <dbReference type="ARBA" id="ARBA00016340"/>
    </source>
</evidence>
<evidence type="ECO:0000256" key="13">
    <source>
        <dbReference type="ARBA" id="ARBA00023277"/>
    </source>
</evidence>
<keyword evidence="12 18" id="KW-0299">Galactose metabolism</keyword>
<keyword evidence="9 16" id="KW-0479">Metal-binding</keyword>
<dbReference type="PANTHER" id="PTHR11943:SF1">
    <property type="entry name" value="GALACTOSE-1-PHOSPHATE URIDYLYLTRANSFERASE"/>
    <property type="match status" value="1"/>
</dbReference>
<evidence type="ECO:0000256" key="4">
    <source>
        <dbReference type="ARBA" id="ARBA00011738"/>
    </source>
</evidence>
<evidence type="ECO:0000313" key="22">
    <source>
        <dbReference type="Proteomes" id="UP000503462"/>
    </source>
</evidence>
<dbReference type="Gene3D" id="3.30.428.10">
    <property type="entry name" value="HIT-like"/>
    <property type="match status" value="2"/>
</dbReference>
<name>A0A6H0Y2V3_9PEZI</name>
<feature type="binding site" evidence="16">
    <location>
        <position position="52"/>
    </location>
    <ligand>
        <name>Zn(2+)</name>
        <dbReference type="ChEBI" id="CHEBI:29105"/>
    </ligand>
</feature>
<evidence type="ECO:0000259" key="20">
    <source>
        <dbReference type="Pfam" id="PF02744"/>
    </source>
</evidence>
<keyword evidence="13 18" id="KW-0119">Carbohydrate metabolism</keyword>
<comment type="catalytic activity">
    <reaction evidence="1 18">
        <text>alpha-D-galactose 1-phosphate + UDP-alpha-D-glucose = alpha-D-glucose 1-phosphate + UDP-alpha-D-galactose</text>
        <dbReference type="Rhea" id="RHEA:13989"/>
        <dbReference type="ChEBI" id="CHEBI:58336"/>
        <dbReference type="ChEBI" id="CHEBI:58601"/>
        <dbReference type="ChEBI" id="CHEBI:58885"/>
        <dbReference type="ChEBI" id="CHEBI:66914"/>
        <dbReference type="EC" id="2.7.7.12"/>
    </reaction>
</comment>
<dbReference type="InterPro" id="IPR001937">
    <property type="entry name" value="GalP_UDPtransf1"/>
</dbReference>
<dbReference type="UniPathway" id="UPA00214"/>
<keyword evidence="7 18" id="KW-0808">Transferase</keyword>
<dbReference type="GO" id="GO:0008270">
    <property type="term" value="F:zinc ion binding"/>
    <property type="evidence" value="ECO:0007669"/>
    <property type="project" value="InterPro"/>
</dbReference>
<feature type="binding site" evidence="17">
    <location>
        <position position="331"/>
    </location>
    <ligand>
        <name>Fe cation</name>
        <dbReference type="ChEBI" id="CHEBI:24875"/>
    </ligand>
</feature>
<feature type="domain" description="Galactose-1-phosphate uridyl transferase C-terminal" evidence="20">
    <location>
        <begin position="215"/>
        <end position="372"/>
    </location>
</feature>
<feature type="domain" description="Galactose-1-phosphate uridyl transferase N-terminal" evidence="19">
    <location>
        <begin position="8"/>
        <end position="208"/>
    </location>
</feature>
<keyword evidence="11 17" id="KW-0408">Iron</keyword>
<dbReference type="InterPro" id="IPR005850">
    <property type="entry name" value="GalP_Utransf_C"/>
</dbReference>
<comment type="pathway">
    <text evidence="2 18">Carbohydrate metabolism; galactose metabolism.</text>
</comment>